<dbReference type="PANTHER" id="PTHR18934:SF113">
    <property type="entry name" value="ATP-DEPENDENT RNA HELICASE TDRD9"/>
    <property type="match status" value="1"/>
</dbReference>
<evidence type="ECO:0000256" key="14">
    <source>
        <dbReference type="ARBA" id="ARBA00023254"/>
    </source>
</evidence>
<dbReference type="InterPro" id="IPR007502">
    <property type="entry name" value="Helicase-assoc_dom"/>
</dbReference>
<comment type="subcellular location">
    <subcellularLocation>
        <location evidence="1">Cytoplasm</location>
    </subcellularLocation>
</comment>
<dbReference type="Pfam" id="PF00271">
    <property type="entry name" value="Helicase_C"/>
    <property type="match status" value="1"/>
</dbReference>
<sequence length="1442" mass="164678">MTKQKYIMNALDIFQSNKSIKRIVLPCPSSDKYLPHDMTLLDNELDTNTTTTMTGTDYVQEYVEKEEQELLQSAISHISNVHGTGHKLDEVSLGLHPVIADLNTENLTKIYRTYNFAYRPKSNLTITTMKDHIVSMIETNPVVVIEGPTGCGKTTQVPQFILDSCYKKRVHCNIIVTQPRRIAAISIAKRVSQEREWPVGTLVGYKVGMINNTSTDTRLTYCTTGVLLHKLINAKHMLDYTHVILDEVHERDQELDFLMLVVRKLLRTNSRTVKVILMSATFNVEKFAKYFSSPVGNKLEAAPIIDIAKRSYFNVNIYYLCQMRMLGPLPEVSADEPKVTKNMMDFCVRIVIILDELDMKADDVTYDSETGLYNRHVILIFLPGIHEIEEMHNLLTSPKYENSKWDIIVLHSSVTNEEQQRIFLQPPKGYRRIILSTNIAESSITVPDVKYVIDFCLTKQLVTDPKTNFQCLELSWASKANCQQRAGRTGRIMDGRVYRLVPKAFYESVLSEEGDPEMLRAPLENLVLNAKILNMGEPKAILALSLDPPDLSNLERTILLLKEAGALLNSTDKAQIFDGELTDLGRVMAALPLHIHITKLIVLGHLFSVLRDMIIIGCSMTIKDMFCNPFQQKLLAYNVKLTWADNSESDCIAFLNVYKVWTSEKANRRLNSNATEKRWAQRKFVQVKALREIEALVHDVTFRLKKFGITESVGVNKVVWDDEVRPFVLKIVIAGAFYPNYFVKYQNAEESVGGFKMLKGLDPTNTVYLQGWPLRQPGLLYARKIQSIFQKSLNSTGKIRVSFDGSSRIYIQFSKNYYADAERRIPLSVYKAIKMRQCNIPIEVPVLSEEKALELENEMNLEDEMINMLIDKNISIKPDNAPAYAYPNLPGLDISYIPIIIINVIDPGHFWVRINDEDTHEKIRNIRIALNEGVKPLKQFPSVPEIGTLVAVPFKSTDQIEFFRGLIKDIRRESDNVLVLCQLIDIGRTIKVHSNDIRQIRHCEDVINTPALAMECVLANVRPSVTHSYKGHWSQEANAKFHKLLNRNVQIFGEIYSVVNSVIALTLICVDERDEKININKTLIEESLAIHKEEDYLSRYNNDLRKKHADMAVTQLRHYERMQYNNCDSCNDYPNFPEDSEFASTVYLRGPFSPLESSLAHLTVAGRGKKVNIEMNSVNSVLLNNSFEEQQEHLLVAGSVGQNVTGSNLTLRNTTLMPAIPGLTALLALIFTPHMELRRNSCGTQYIGALCGLGYNTSTKHSLFPEHDMEIYFDVEITLDDLQDINRLRHWMNIGMHIDEQVEGNGNSEEIMVCQNRIKVILSKLMDKCRKKRALETMNNFGKWGKYDESLLLQPGRVAMVRNNIYNLHCALELEEKDDKFEEMMNHVKELRNLAIEDERKGINLNIYCNLCKVPISGIQKLRGHLYTSTHQENENKWGITM</sequence>
<evidence type="ECO:0000313" key="18">
    <source>
        <dbReference type="EMBL" id="KAK2575523.1"/>
    </source>
</evidence>
<evidence type="ECO:0000256" key="11">
    <source>
        <dbReference type="ARBA" id="ARBA00022840"/>
    </source>
</evidence>
<dbReference type="Pfam" id="PF00567">
    <property type="entry name" value="TUDOR"/>
    <property type="match status" value="1"/>
</dbReference>
<protein>
    <recommendedName>
        <fullName evidence="4">Probable ATP-dependent RNA helicase spindle-E</fullName>
        <ecNumber evidence="3">3.6.4.13</ecNumber>
    </recommendedName>
</protein>
<dbReference type="SMART" id="SM00490">
    <property type="entry name" value="HELICc"/>
    <property type="match status" value="1"/>
</dbReference>
<keyword evidence="6" id="KW-0963">Cytoplasm</keyword>
<dbReference type="Gene3D" id="2.30.30.140">
    <property type="match status" value="1"/>
</dbReference>
<dbReference type="EC" id="3.6.4.13" evidence="3"/>
<evidence type="ECO:0000259" key="17">
    <source>
        <dbReference type="PROSITE" id="PS51194"/>
    </source>
</evidence>
<keyword evidence="14" id="KW-0469">Meiosis</keyword>
<keyword evidence="19" id="KW-1185">Reference proteome</keyword>
<evidence type="ECO:0000256" key="10">
    <source>
        <dbReference type="ARBA" id="ARBA00022806"/>
    </source>
</evidence>
<evidence type="ECO:0000256" key="8">
    <source>
        <dbReference type="ARBA" id="ARBA00022782"/>
    </source>
</evidence>
<dbReference type="CDD" id="cd18791">
    <property type="entry name" value="SF2_C_RHA"/>
    <property type="match status" value="1"/>
</dbReference>
<dbReference type="GO" id="GO:0016787">
    <property type="term" value="F:hydrolase activity"/>
    <property type="evidence" value="ECO:0007669"/>
    <property type="project" value="UniProtKB-KW"/>
</dbReference>
<dbReference type="PANTHER" id="PTHR18934">
    <property type="entry name" value="ATP-DEPENDENT RNA HELICASE"/>
    <property type="match status" value="1"/>
</dbReference>
<dbReference type="FunFam" id="3.40.50.300:FF:000946">
    <property type="entry name" value="putative ATP-dependent RNA helicase TDRD9"/>
    <property type="match status" value="1"/>
</dbReference>
<reference evidence="18" key="1">
    <citation type="submission" date="2021-08" db="EMBL/GenBank/DDBJ databases">
        <authorList>
            <person name="Misof B."/>
            <person name="Oliver O."/>
            <person name="Podsiadlowski L."/>
            <person name="Donath A."/>
            <person name="Peters R."/>
            <person name="Mayer C."/>
            <person name="Rust J."/>
            <person name="Gunkel S."/>
            <person name="Lesny P."/>
            <person name="Martin S."/>
            <person name="Oeyen J.P."/>
            <person name="Petersen M."/>
            <person name="Panagiotis P."/>
            <person name="Wilbrandt J."/>
            <person name="Tanja T."/>
        </authorList>
    </citation>
    <scope>NUCLEOTIDE SEQUENCE</scope>
    <source>
        <strain evidence="18">GBR_01_08_01A</strain>
        <tissue evidence="18">Thorax + abdomen</tissue>
    </source>
</reference>
<dbReference type="EMBL" id="JAIFRP010004413">
    <property type="protein sequence ID" value="KAK2575523.1"/>
    <property type="molecule type" value="Genomic_DNA"/>
</dbReference>
<proteinExistence type="inferred from homology"/>
<dbReference type="GO" id="GO:0051321">
    <property type="term" value="P:meiotic cell cycle"/>
    <property type="evidence" value="ECO:0007669"/>
    <property type="project" value="UniProtKB-KW"/>
</dbReference>
<comment type="similarity">
    <text evidence="2">Belongs to the DEAD box helicase family. DEAH subfamily.</text>
</comment>
<keyword evidence="9" id="KW-0378">Hydrolase</keyword>
<evidence type="ECO:0000256" key="5">
    <source>
        <dbReference type="ARBA" id="ARBA00022473"/>
    </source>
</evidence>
<keyword evidence="5" id="KW-0217">Developmental protein</keyword>
<feature type="domain" description="Helicase ATP-binding" evidence="16">
    <location>
        <begin position="134"/>
        <end position="300"/>
    </location>
</feature>
<evidence type="ECO:0000256" key="3">
    <source>
        <dbReference type="ARBA" id="ARBA00012552"/>
    </source>
</evidence>
<evidence type="ECO:0000259" key="16">
    <source>
        <dbReference type="PROSITE" id="PS51192"/>
    </source>
</evidence>
<keyword evidence="10" id="KW-0347">Helicase</keyword>
<dbReference type="InterPro" id="IPR014001">
    <property type="entry name" value="Helicase_ATP-bd"/>
</dbReference>
<organism evidence="18 19">
    <name type="scientific">Odynerus spinipes</name>
    <dbReference type="NCBI Taxonomy" id="1348599"/>
    <lineage>
        <taxon>Eukaryota</taxon>
        <taxon>Metazoa</taxon>
        <taxon>Ecdysozoa</taxon>
        <taxon>Arthropoda</taxon>
        <taxon>Hexapoda</taxon>
        <taxon>Insecta</taxon>
        <taxon>Pterygota</taxon>
        <taxon>Neoptera</taxon>
        <taxon>Endopterygota</taxon>
        <taxon>Hymenoptera</taxon>
        <taxon>Apocrita</taxon>
        <taxon>Aculeata</taxon>
        <taxon>Vespoidea</taxon>
        <taxon>Vespidae</taxon>
        <taxon>Eumeninae</taxon>
        <taxon>Odynerus</taxon>
    </lineage>
</organism>
<dbReference type="GO" id="GO:0007283">
    <property type="term" value="P:spermatogenesis"/>
    <property type="evidence" value="ECO:0007669"/>
    <property type="project" value="UniProtKB-KW"/>
</dbReference>
<keyword evidence="12" id="KW-0744">Spermatogenesis</keyword>
<accession>A0AAD9VI54</accession>
<comment type="catalytic activity">
    <reaction evidence="15">
        <text>ATP + H2O = ADP + phosphate + H(+)</text>
        <dbReference type="Rhea" id="RHEA:13065"/>
        <dbReference type="ChEBI" id="CHEBI:15377"/>
        <dbReference type="ChEBI" id="CHEBI:15378"/>
        <dbReference type="ChEBI" id="CHEBI:30616"/>
        <dbReference type="ChEBI" id="CHEBI:43474"/>
        <dbReference type="ChEBI" id="CHEBI:456216"/>
        <dbReference type="EC" id="3.6.4.13"/>
    </reaction>
</comment>
<gene>
    <name evidence="18" type="ORF">KPH14_011243</name>
</gene>
<dbReference type="PROSITE" id="PS51192">
    <property type="entry name" value="HELICASE_ATP_BIND_1"/>
    <property type="match status" value="1"/>
</dbReference>
<evidence type="ECO:0000256" key="1">
    <source>
        <dbReference type="ARBA" id="ARBA00004496"/>
    </source>
</evidence>
<dbReference type="Gene3D" id="2.40.50.90">
    <property type="match status" value="1"/>
</dbReference>
<evidence type="ECO:0000256" key="13">
    <source>
        <dbReference type="ARBA" id="ARBA00023158"/>
    </source>
</evidence>
<dbReference type="GO" id="GO:0005524">
    <property type="term" value="F:ATP binding"/>
    <property type="evidence" value="ECO:0007669"/>
    <property type="project" value="UniProtKB-KW"/>
</dbReference>
<dbReference type="InterPro" id="IPR011545">
    <property type="entry name" value="DEAD/DEAH_box_helicase_dom"/>
</dbReference>
<dbReference type="GO" id="GO:0003724">
    <property type="term" value="F:RNA helicase activity"/>
    <property type="evidence" value="ECO:0007669"/>
    <property type="project" value="UniProtKB-EC"/>
</dbReference>
<dbReference type="InterPro" id="IPR035437">
    <property type="entry name" value="SNase_OB-fold_sf"/>
</dbReference>
<dbReference type="Gene3D" id="3.40.50.300">
    <property type="entry name" value="P-loop containing nucleotide triphosphate hydrolases"/>
    <property type="match status" value="2"/>
</dbReference>
<dbReference type="Gene3D" id="1.20.120.1080">
    <property type="match status" value="1"/>
</dbReference>
<dbReference type="Pfam" id="PF00270">
    <property type="entry name" value="DEAD"/>
    <property type="match status" value="1"/>
</dbReference>
<evidence type="ECO:0000256" key="2">
    <source>
        <dbReference type="ARBA" id="ARBA00008792"/>
    </source>
</evidence>
<dbReference type="InterPro" id="IPR027417">
    <property type="entry name" value="P-loop_NTPase"/>
</dbReference>
<evidence type="ECO:0000313" key="19">
    <source>
        <dbReference type="Proteomes" id="UP001258017"/>
    </source>
</evidence>
<evidence type="ECO:0000256" key="15">
    <source>
        <dbReference type="ARBA" id="ARBA00047984"/>
    </source>
</evidence>
<keyword evidence="8" id="KW-0221">Differentiation</keyword>
<dbReference type="GO" id="GO:0030154">
    <property type="term" value="P:cell differentiation"/>
    <property type="evidence" value="ECO:0007669"/>
    <property type="project" value="UniProtKB-KW"/>
</dbReference>
<evidence type="ECO:0000256" key="4">
    <source>
        <dbReference type="ARBA" id="ARBA00013352"/>
    </source>
</evidence>
<keyword evidence="7" id="KW-0547">Nucleotide-binding</keyword>
<dbReference type="SUPFAM" id="SSF52540">
    <property type="entry name" value="P-loop containing nucleoside triphosphate hydrolases"/>
    <property type="match status" value="1"/>
</dbReference>
<reference evidence="18" key="2">
    <citation type="journal article" date="2023" name="Commun. Biol.">
        <title>Intrasexual cuticular hydrocarbon dimorphism in a wasp sheds light on hydrocarbon biosynthesis genes in Hymenoptera.</title>
        <authorList>
            <person name="Moris V.C."/>
            <person name="Podsiadlowski L."/>
            <person name="Martin S."/>
            <person name="Oeyen J.P."/>
            <person name="Donath A."/>
            <person name="Petersen M."/>
            <person name="Wilbrandt J."/>
            <person name="Misof B."/>
            <person name="Liedtke D."/>
            <person name="Thamm M."/>
            <person name="Scheiner R."/>
            <person name="Schmitt T."/>
            <person name="Niehuis O."/>
        </authorList>
    </citation>
    <scope>NUCLEOTIDE SEQUENCE</scope>
    <source>
        <strain evidence="18">GBR_01_08_01A</strain>
    </source>
</reference>
<dbReference type="GO" id="GO:0031047">
    <property type="term" value="P:regulatory ncRNA-mediated gene silencing"/>
    <property type="evidence" value="ECO:0007669"/>
    <property type="project" value="UniProtKB-KW"/>
</dbReference>
<evidence type="ECO:0000256" key="9">
    <source>
        <dbReference type="ARBA" id="ARBA00022801"/>
    </source>
</evidence>
<evidence type="ECO:0000256" key="7">
    <source>
        <dbReference type="ARBA" id="ARBA00022741"/>
    </source>
</evidence>
<dbReference type="InterPro" id="IPR002999">
    <property type="entry name" value="Tudor"/>
</dbReference>
<evidence type="ECO:0000256" key="6">
    <source>
        <dbReference type="ARBA" id="ARBA00022490"/>
    </source>
</evidence>
<evidence type="ECO:0000256" key="12">
    <source>
        <dbReference type="ARBA" id="ARBA00022871"/>
    </source>
</evidence>
<feature type="domain" description="Helicase C-terminal" evidence="17">
    <location>
        <begin position="368"/>
        <end position="534"/>
    </location>
</feature>
<keyword evidence="13" id="KW-0943">RNA-mediated gene silencing</keyword>
<dbReference type="GO" id="GO:0005737">
    <property type="term" value="C:cytoplasm"/>
    <property type="evidence" value="ECO:0007669"/>
    <property type="project" value="UniProtKB-SubCell"/>
</dbReference>
<dbReference type="SMART" id="SM00487">
    <property type="entry name" value="DEXDc"/>
    <property type="match status" value="1"/>
</dbReference>
<keyword evidence="11" id="KW-0067">ATP-binding</keyword>
<comment type="caution">
    <text evidence="18">The sequence shown here is derived from an EMBL/GenBank/DDBJ whole genome shotgun (WGS) entry which is preliminary data.</text>
</comment>
<name>A0AAD9VI54_9HYME</name>
<dbReference type="PROSITE" id="PS51194">
    <property type="entry name" value="HELICASE_CTER"/>
    <property type="match status" value="1"/>
</dbReference>
<dbReference type="SMART" id="SM00847">
    <property type="entry name" value="HA2"/>
    <property type="match status" value="1"/>
</dbReference>
<dbReference type="Proteomes" id="UP001258017">
    <property type="component" value="Unassembled WGS sequence"/>
</dbReference>
<dbReference type="SUPFAM" id="SSF63748">
    <property type="entry name" value="Tudor/PWWP/MBT"/>
    <property type="match status" value="1"/>
</dbReference>
<dbReference type="InterPro" id="IPR001650">
    <property type="entry name" value="Helicase_C-like"/>
</dbReference>
<dbReference type="GO" id="GO:0003723">
    <property type="term" value="F:RNA binding"/>
    <property type="evidence" value="ECO:0007669"/>
    <property type="project" value="TreeGrafter"/>
</dbReference>